<dbReference type="HOGENOM" id="CLU_035918_5_0_1"/>
<gene>
    <name evidence="1" type="ORF">M404DRAFT_136755</name>
</gene>
<keyword evidence="2" id="KW-1185">Reference proteome</keyword>
<reference evidence="2" key="2">
    <citation type="submission" date="2015-01" db="EMBL/GenBank/DDBJ databases">
        <title>Evolutionary Origins and Diversification of the Mycorrhizal Mutualists.</title>
        <authorList>
            <consortium name="DOE Joint Genome Institute"/>
            <consortium name="Mycorrhizal Genomics Consortium"/>
            <person name="Kohler A."/>
            <person name="Kuo A."/>
            <person name="Nagy L.G."/>
            <person name="Floudas D."/>
            <person name="Copeland A."/>
            <person name="Barry K.W."/>
            <person name="Cichocki N."/>
            <person name="Veneault-Fourrey C."/>
            <person name="LaButti K."/>
            <person name="Lindquist E.A."/>
            <person name="Lipzen A."/>
            <person name="Lundell T."/>
            <person name="Morin E."/>
            <person name="Murat C."/>
            <person name="Riley R."/>
            <person name="Ohm R."/>
            <person name="Sun H."/>
            <person name="Tunlid A."/>
            <person name="Henrissat B."/>
            <person name="Grigoriev I.V."/>
            <person name="Hibbett D.S."/>
            <person name="Martin F."/>
        </authorList>
    </citation>
    <scope>NUCLEOTIDE SEQUENCE [LARGE SCALE GENOMIC DNA]</scope>
    <source>
        <strain evidence="2">Marx 270</strain>
    </source>
</reference>
<protein>
    <submittedName>
        <fullName evidence="1">Uncharacterized protein</fullName>
    </submittedName>
</protein>
<dbReference type="InParanoid" id="A0A0C3PG57"/>
<dbReference type="EMBL" id="KN831960">
    <property type="protein sequence ID" value="KIO07306.1"/>
    <property type="molecule type" value="Genomic_DNA"/>
</dbReference>
<proteinExistence type="predicted"/>
<sequence length="243" mass="27875">MIYRQAGFACRFSIHSINLILQLNSGADGARGDDACTLKPIVAMWLMEQRPTPDPVIDSHSKSMRGFHHEVTGRLLCPVDYDWNCASVKAAIREFHPDYLVTAYSWPSFLYRNGEYDSKNLTNGLFCGELLIRAFRCIFTSPSSANVQVGSAERPSESQRNARTNWTHCDVSGLLRMRSVQPRAMAYVAVQLRFALSSCESWRIKDEDFDYEVFYQNIIDYFEHPGSPERQKEIDTLLLLWNQ</sequence>
<evidence type="ECO:0000313" key="2">
    <source>
        <dbReference type="Proteomes" id="UP000054217"/>
    </source>
</evidence>
<evidence type="ECO:0000313" key="1">
    <source>
        <dbReference type="EMBL" id="KIO07306.1"/>
    </source>
</evidence>
<accession>A0A0C3PG57</accession>
<organism evidence="1 2">
    <name type="scientific">Pisolithus tinctorius Marx 270</name>
    <dbReference type="NCBI Taxonomy" id="870435"/>
    <lineage>
        <taxon>Eukaryota</taxon>
        <taxon>Fungi</taxon>
        <taxon>Dikarya</taxon>
        <taxon>Basidiomycota</taxon>
        <taxon>Agaricomycotina</taxon>
        <taxon>Agaricomycetes</taxon>
        <taxon>Agaricomycetidae</taxon>
        <taxon>Boletales</taxon>
        <taxon>Sclerodermatineae</taxon>
        <taxon>Pisolithaceae</taxon>
        <taxon>Pisolithus</taxon>
    </lineage>
</organism>
<dbReference type="Proteomes" id="UP000054217">
    <property type="component" value="Unassembled WGS sequence"/>
</dbReference>
<name>A0A0C3PG57_PISTI</name>
<dbReference type="OrthoDB" id="2680265at2759"/>
<dbReference type="InterPro" id="IPR046521">
    <property type="entry name" value="DUF6698"/>
</dbReference>
<reference evidence="1 2" key="1">
    <citation type="submission" date="2014-04" db="EMBL/GenBank/DDBJ databases">
        <authorList>
            <consortium name="DOE Joint Genome Institute"/>
            <person name="Kuo A."/>
            <person name="Kohler A."/>
            <person name="Costa M.D."/>
            <person name="Nagy L.G."/>
            <person name="Floudas D."/>
            <person name="Copeland A."/>
            <person name="Barry K.W."/>
            <person name="Cichocki N."/>
            <person name="Veneault-Fourrey C."/>
            <person name="LaButti K."/>
            <person name="Lindquist E.A."/>
            <person name="Lipzen A."/>
            <person name="Lundell T."/>
            <person name="Morin E."/>
            <person name="Murat C."/>
            <person name="Sun H."/>
            <person name="Tunlid A."/>
            <person name="Henrissat B."/>
            <person name="Grigoriev I.V."/>
            <person name="Hibbett D.S."/>
            <person name="Martin F."/>
            <person name="Nordberg H.P."/>
            <person name="Cantor M.N."/>
            <person name="Hua S.X."/>
        </authorList>
    </citation>
    <scope>NUCLEOTIDE SEQUENCE [LARGE SCALE GENOMIC DNA]</scope>
    <source>
        <strain evidence="1 2">Marx 270</strain>
    </source>
</reference>
<dbReference type="AlphaFoldDB" id="A0A0C3PG57"/>
<dbReference type="STRING" id="870435.A0A0C3PG57"/>
<dbReference type="Pfam" id="PF20414">
    <property type="entry name" value="DUF6698"/>
    <property type="match status" value="1"/>
</dbReference>